<evidence type="ECO:0000256" key="1">
    <source>
        <dbReference type="SAM" id="MobiDB-lite"/>
    </source>
</evidence>
<evidence type="ECO:0000313" key="2">
    <source>
        <dbReference type="EMBL" id="KRY47015.1"/>
    </source>
</evidence>
<proteinExistence type="predicted"/>
<protein>
    <submittedName>
        <fullName evidence="2">Uncharacterized protein</fullName>
    </submittedName>
</protein>
<accession>A0A0V1CCP3</accession>
<organism evidence="2 3">
    <name type="scientific">Trichinella britovi</name>
    <name type="common">Parasitic roundworm</name>
    <dbReference type="NCBI Taxonomy" id="45882"/>
    <lineage>
        <taxon>Eukaryota</taxon>
        <taxon>Metazoa</taxon>
        <taxon>Ecdysozoa</taxon>
        <taxon>Nematoda</taxon>
        <taxon>Enoplea</taxon>
        <taxon>Dorylaimia</taxon>
        <taxon>Trichinellida</taxon>
        <taxon>Trichinellidae</taxon>
        <taxon>Trichinella</taxon>
    </lineage>
</organism>
<reference evidence="2 3" key="1">
    <citation type="submission" date="2015-01" db="EMBL/GenBank/DDBJ databases">
        <title>Evolution of Trichinella species and genotypes.</title>
        <authorList>
            <person name="Korhonen P.K."/>
            <person name="Edoardo P."/>
            <person name="Giuseppe L.R."/>
            <person name="Gasser R.B."/>
        </authorList>
    </citation>
    <scope>NUCLEOTIDE SEQUENCE [LARGE SCALE GENOMIC DNA]</scope>
    <source>
        <strain evidence="2">ISS120</strain>
    </source>
</reference>
<dbReference type="Proteomes" id="UP000054653">
    <property type="component" value="Unassembled WGS sequence"/>
</dbReference>
<evidence type="ECO:0000313" key="3">
    <source>
        <dbReference type="Proteomes" id="UP000054653"/>
    </source>
</evidence>
<gene>
    <name evidence="2" type="ORF">T03_8527</name>
</gene>
<dbReference type="EMBL" id="JYDI01000259">
    <property type="protein sequence ID" value="KRY47015.1"/>
    <property type="molecule type" value="Genomic_DNA"/>
</dbReference>
<feature type="compositionally biased region" description="Basic and acidic residues" evidence="1">
    <location>
        <begin position="97"/>
        <end position="108"/>
    </location>
</feature>
<name>A0A0V1CCP3_TRIBR</name>
<sequence>MKSAVPPLLQLDLEQNERHRLVRTVTLSRLQHLVQLRQTPNRGNKSFPPAQFKDAAGENRGWLLATDPRDPTSRGRVWSATAVTVRTWMMATRRRDRGSEDEPAKSDSGRTGADPEEANKTTPPSGSLHMANKLADVKLIFRLEQQMMAKANKRPKIMA</sequence>
<feature type="region of interest" description="Disordered" evidence="1">
    <location>
        <begin position="89"/>
        <end position="131"/>
    </location>
</feature>
<keyword evidence="3" id="KW-1185">Reference proteome</keyword>
<dbReference type="AlphaFoldDB" id="A0A0V1CCP3"/>
<comment type="caution">
    <text evidence="2">The sequence shown here is derived from an EMBL/GenBank/DDBJ whole genome shotgun (WGS) entry which is preliminary data.</text>
</comment>